<evidence type="ECO:0000259" key="1">
    <source>
        <dbReference type="Pfam" id="PF03358"/>
    </source>
</evidence>
<dbReference type="GO" id="GO:0005829">
    <property type="term" value="C:cytosol"/>
    <property type="evidence" value="ECO:0007669"/>
    <property type="project" value="TreeGrafter"/>
</dbReference>
<dbReference type="PANTHER" id="PTHR30543">
    <property type="entry name" value="CHROMATE REDUCTASE"/>
    <property type="match status" value="1"/>
</dbReference>
<accession>A0A7X1AX79</accession>
<dbReference type="EMBL" id="JACHVA010000033">
    <property type="protein sequence ID" value="MBC2600673.1"/>
    <property type="molecule type" value="Genomic_DNA"/>
</dbReference>
<reference evidence="2 3" key="1">
    <citation type="submission" date="2020-07" db="EMBL/GenBank/DDBJ databases">
        <authorList>
            <person name="Feng X."/>
        </authorList>
    </citation>
    <scope>NUCLEOTIDE SEQUENCE [LARGE SCALE GENOMIC DNA]</scope>
    <source>
        <strain evidence="2 3">JCM14086</strain>
    </source>
</reference>
<dbReference type="InterPro" id="IPR029039">
    <property type="entry name" value="Flavoprotein-like_sf"/>
</dbReference>
<comment type="caution">
    <text evidence="2">The sequence shown here is derived from an EMBL/GenBank/DDBJ whole genome shotgun (WGS) entry which is preliminary data.</text>
</comment>
<dbReference type="Pfam" id="PF03358">
    <property type="entry name" value="FMN_red"/>
    <property type="match status" value="1"/>
</dbReference>
<dbReference type="PANTHER" id="PTHR30543:SF21">
    <property type="entry name" value="NAD(P)H-DEPENDENT FMN REDUCTASE LOT6"/>
    <property type="match status" value="1"/>
</dbReference>
<sequence length="192" mass="20717">MDNTPRILVFAGSARKESLNRKLAAAAHQMIQDAGGVSTLLDAAEVSLPLYNQDLEENGLPEEALRLKKIFAEHDALLIASPEYNSSITPFLKNLIDWVSRPTEGEEMTAQFRGKVAGLVSASPSGLGGMRALVHVRDILGNIGVLVIPEQKAIPNAFDVFDEEGKIQDENVVKGVRTVVESLVASTQKLKG</sequence>
<proteinExistence type="predicted"/>
<feature type="domain" description="NADPH-dependent FMN reductase-like" evidence="1">
    <location>
        <begin position="5"/>
        <end position="158"/>
    </location>
</feature>
<keyword evidence="3" id="KW-1185">Reference proteome</keyword>
<dbReference type="GO" id="GO:0016491">
    <property type="term" value="F:oxidoreductase activity"/>
    <property type="evidence" value="ECO:0007669"/>
    <property type="project" value="InterPro"/>
</dbReference>
<name>A0A7X1AX79_9BACT</name>
<dbReference type="Proteomes" id="UP000525652">
    <property type="component" value="Unassembled WGS sequence"/>
</dbReference>
<gene>
    <name evidence="2" type="ORF">H5P30_02640</name>
</gene>
<protein>
    <submittedName>
        <fullName evidence="2">NAD(P)H-dependent oxidoreductase</fullName>
    </submittedName>
</protein>
<dbReference type="SUPFAM" id="SSF52218">
    <property type="entry name" value="Flavoproteins"/>
    <property type="match status" value="1"/>
</dbReference>
<dbReference type="GO" id="GO:0010181">
    <property type="term" value="F:FMN binding"/>
    <property type="evidence" value="ECO:0007669"/>
    <property type="project" value="TreeGrafter"/>
</dbReference>
<dbReference type="InterPro" id="IPR050712">
    <property type="entry name" value="NAD(P)H-dep_reductase"/>
</dbReference>
<dbReference type="Gene3D" id="3.40.50.360">
    <property type="match status" value="1"/>
</dbReference>
<dbReference type="RefSeq" id="WP_185691413.1">
    <property type="nucleotide sequence ID" value="NZ_JACHVA010000033.1"/>
</dbReference>
<organism evidence="2 3">
    <name type="scientific">Puniceicoccus vermicola</name>
    <dbReference type="NCBI Taxonomy" id="388746"/>
    <lineage>
        <taxon>Bacteria</taxon>
        <taxon>Pseudomonadati</taxon>
        <taxon>Verrucomicrobiota</taxon>
        <taxon>Opitutia</taxon>
        <taxon>Puniceicoccales</taxon>
        <taxon>Puniceicoccaceae</taxon>
        <taxon>Puniceicoccus</taxon>
    </lineage>
</organism>
<evidence type="ECO:0000313" key="3">
    <source>
        <dbReference type="Proteomes" id="UP000525652"/>
    </source>
</evidence>
<evidence type="ECO:0000313" key="2">
    <source>
        <dbReference type="EMBL" id="MBC2600673.1"/>
    </source>
</evidence>
<dbReference type="AlphaFoldDB" id="A0A7X1AX79"/>
<dbReference type="InterPro" id="IPR005025">
    <property type="entry name" value="FMN_Rdtase-like_dom"/>
</dbReference>